<feature type="coiled-coil region" evidence="2">
    <location>
        <begin position="224"/>
        <end position="251"/>
    </location>
</feature>
<sequence>MQKKAVFDKLYFPNKPNYEYTAEYFASKAAESFKYAGGYNPGDCVERNVAITNYVVQRQLAKTSKKLENKRKDYNDKRNLVEEQWEDLRTKEASFRNNFISFNQFVKENQEKKERAEHKIIEQNQLRDERQKRTEELMKQCEAVSEIKAKMDKRIAQYRIYESYLVEVVETEESMQSINDLIKRYEALIGAKRDLNDMQQRDMMKLERAKTDLMKLIEDKNFIIMGLNNQIANLQARYENANIKALESEELVTQIKNNAVKQLNEIDTVKNSVWNLYIHMASSKKHPIKIKKENVEEQMMYVNRTLTELNKVNKLIKKRAAKLSK</sequence>
<name>A0A9P0DIN7_9CUCU</name>
<evidence type="ECO:0000313" key="4">
    <source>
        <dbReference type="EMBL" id="CAH1132306.1"/>
    </source>
</evidence>
<keyword evidence="1 2" id="KW-0175">Coiled coil</keyword>
<feature type="coiled-coil region" evidence="2">
    <location>
        <begin position="57"/>
        <end position="126"/>
    </location>
</feature>
<dbReference type="PANTHER" id="PTHR21683">
    <property type="entry name" value="COILED-COIL DOMAIN-CONTAINING PROTEIN 42 LIKE-2-LIKE-RELATED"/>
    <property type="match status" value="1"/>
</dbReference>
<evidence type="ECO:0000259" key="3">
    <source>
        <dbReference type="Pfam" id="PF13863"/>
    </source>
</evidence>
<dbReference type="AlphaFoldDB" id="A0A9P0DIN7"/>
<accession>A0A9P0DIN7</accession>
<reference evidence="4" key="1">
    <citation type="submission" date="2022-01" db="EMBL/GenBank/DDBJ databases">
        <authorList>
            <person name="King R."/>
        </authorList>
    </citation>
    <scope>NUCLEOTIDE SEQUENCE</scope>
</reference>
<evidence type="ECO:0000256" key="1">
    <source>
        <dbReference type="ARBA" id="ARBA00023054"/>
    </source>
</evidence>
<dbReference type="InterPro" id="IPR051147">
    <property type="entry name" value="CFAP_domain-containing"/>
</dbReference>
<gene>
    <name evidence="4" type="ORF">CEUTPL_LOCUS10832</name>
</gene>
<dbReference type="EMBL" id="OU892282">
    <property type="protein sequence ID" value="CAH1132306.1"/>
    <property type="molecule type" value="Genomic_DNA"/>
</dbReference>
<evidence type="ECO:0000256" key="2">
    <source>
        <dbReference type="SAM" id="Coils"/>
    </source>
</evidence>
<keyword evidence="5" id="KW-1185">Reference proteome</keyword>
<dbReference type="InterPro" id="IPR025252">
    <property type="entry name" value="DUF4200"/>
</dbReference>
<dbReference type="Pfam" id="PF13863">
    <property type="entry name" value="DUF4200"/>
    <property type="match status" value="1"/>
</dbReference>
<proteinExistence type="predicted"/>
<dbReference type="GO" id="GO:0005856">
    <property type="term" value="C:cytoskeleton"/>
    <property type="evidence" value="ECO:0007669"/>
    <property type="project" value="UniProtKB-ARBA"/>
</dbReference>
<feature type="domain" description="DUF4200" evidence="3">
    <location>
        <begin position="57"/>
        <end position="170"/>
    </location>
</feature>
<organism evidence="4 5">
    <name type="scientific">Ceutorhynchus assimilis</name>
    <name type="common">cabbage seed weevil</name>
    <dbReference type="NCBI Taxonomy" id="467358"/>
    <lineage>
        <taxon>Eukaryota</taxon>
        <taxon>Metazoa</taxon>
        <taxon>Ecdysozoa</taxon>
        <taxon>Arthropoda</taxon>
        <taxon>Hexapoda</taxon>
        <taxon>Insecta</taxon>
        <taxon>Pterygota</taxon>
        <taxon>Neoptera</taxon>
        <taxon>Endopterygota</taxon>
        <taxon>Coleoptera</taxon>
        <taxon>Polyphaga</taxon>
        <taxon>Cucujiformia</taxon>
        <taxon>Curculionidae</taxon>
        <taxon>Ceutorhynchinae</taxon>
        <taxon>Ceutorhynchus</taxon>
    </lineage>
</organism>
<dbReference type="Proteomes" id="UP001152799">
    <property type="component" value="Chromosome 6"/>
</dbReference>
<dbReference type="OrthoDB" id="10264298at2759"/>
<protein>
    <recommendedName>
        <fullName evidence="3">DUF4200 domain-containing protein</fullName>
    </recommendedName>
</protein>
<dbReference type="PANTHER" id="PTHR21683:SF2">
    <property type="entry name" value="COILED-COIL DOMAIN-CONTAINING PROTEIN 42 LIKE-2-LIKE"/>
    <property type="match status" value="1"/>
</dbReference>
<evidence type="ECO:0000313" key="5">
    <source>
        <dbReference type="Proteomes" id="UP001152799"/>
    </source>
</evidence>